<dbReference type="SUPFAM" id="SSF53187">
    <property type="entry name" value="Zn-dependent exopeptidases"/>
    <property type="match status" value="1"/>
</dbReference>
<keyword evidence="4" id="KW-1185">Reference proteome</keyword>
<proteinExistence type="predicted"/>
<dbReference type="RefSeq" id="WP_136005896.1">
    <property type="nucleotide sequence ID" value="NZ_SRYR01000002.1"/>
</dbReference>
<organism evidence="3 4">
    <name type="scientific">Clostridium sartagoforme</name>
    <dbReference type="NCBI Taxonomy" id="84031"/>
    <lineage>
        <taxon>Bacteria</taxon>
        <taxon>Bacillati</taxon>
        <taxon>Bacillota</taxon>
        <taxon>Clostridia</taxon>
        <taxon>Eubacteriales</taxon>
        <taxon>Clostridiaceae</taxon>
        <taxon>Clostridium</taxon>
    </lineage>
</organism>
<keyword evidence="1" id="KW-0812">Transmembrane</keyword>
<dbReference type="EMBL" id="SRYR01000002">
    <property type="protein sequence ID" value="TGY42561.1"/>
    <property type="molecule type" value="Genomic_DNA"/>
</dbReference>
<dbReference type="PANTHER" id="PTHR12147">
    <property type="entry name" value="METALLOPEPTIDASE M28 FAMILY MEMBER"/>
    <property type="match status" value="1"/>
</dbReference>
<dbReference type="Proteomes" id="UP000306888">
    <property type="component" value="Unassembled WGS sequence"/>
</dbReference>
<dbReference type="GO" id="GO:0008235">
    <property type="term" value="F:metalloexopeptidase activity"/>
    <property type="evidence" value="ECO:0007669"/>
    <property type="project" value="InterPro"/>
</dbReference>
<name>A0A4S2DNJ7_9CLOT</name>
<feature type="domain" description="Peptidase M28" evidence="2">
    <location>
        <begin position="214"/>
        <end position="404"/>
    </location>
</feature>
<reference evidence="3 4" key="1">
    <citation type="submission" date="2019-04" db="EMBL/GenBank/DDBJ databases">
        <title>Microbes associate with the intestines of laboratory mice.</title>
        <authorList>
            <person name="Navarre W."/>
            <person name="Wong E."/>
            <person name="Huang K."/>
            <person name="Tropini C."/>
            <person name="Ng K."/>
            <person name="Yu B."/>
        </authorList>
    </citation>
    <scope>NUCLEOTIDE SEQUENCE [LARGE SCALE GENOMIC DNA]</scope>
    <source>
        <strain evidence="3 4">NM50_B9-20</strain>
    </source>
</reference>
<dbReference type="GO" id="GO:0006508">
    <property type="term" value="P:proteolysis"/>
    <property type="evidence" value="ECO:0007669"/>
    <property type="project" value="InterPro"/>
</dbReference>
<evidence type="ECO:0000256" key="1">
    <source>
        <dbReference type="SAM" id="Phobius"/>
    </source>
</evidence>
<dbReference type="Pfam" id="PF04389">
    <property type="entry name" value="Peptidase_M28"/>
    <property type="match status" value="1"/>
</dbReference>
<keyword evidence="1" id="KW-1133">Transmembrane helix</keyword>
<evidence type="ECO:0000313" key="3">
    <source>
        <dbReference type="EMBL" id="TGY42561.1"/>
    </source>
</evidence>
<dbReference type="InterPro" id="IPR045175">
    <property type="entry name" value="M28_fam"/>
</dbReference>
<dbReference type="InterPro" id="IPR007484">
    <property type="entry name" value="Peptidase_M28"/>
</dbReference>
<keyword evidence="1" id="KW-0472">Membrane</keyword>
<evidence type="ECO:0000259" key="2">
    <source>
        <dbReference type="Pfam" id="PF04389"/>
    </source>
</evidence>
<dbReference type="Gene3D" id="3.40.630.10">
    <property type="entry name" value="Zn peptidases"/>
    <property type="match status" value="1"/>
</dbReference>
<protein>
    <submittedName>
        <fullName evidence="3">M28 family peptidase</fullName>
    </submittedName>
</protein>
<sequence>MRKKIIYYSCLVSTFILLALSLFSNFTYSPFNADNVKENITLFSSDTYKGRLAGSNENTLVGEIIKKNFTDNKLIPLNDEYKEGFKVLSPVNNNTSPYLKFSYDDGYSESLKYGVDFKEDMINFRKTNFTFSSEDKINVFSSYIEVVTSEGTCLFYLSPKDDFSFRSSFISTFPYDMMVLINTKTYNKILDSIRDGAEVAINIPFSVEEKEIYNIVGVIKGSSNKLPPLILTAHYDHLGADALKNTYYGALDNASGTSFLLEIERALSTYGKPKRDIIFVALNAEEFGLLGSKDFAEKNLDKIKDGEVINFDMIGSDGYPLTLMLGASAKDKESKLLDSIEKIAKDKNVETAVSYENSSDHASFNDLGIDALSFSHSDLTKIHTPNDKVEFISTNAINNAYSVIEEKIFNSSYGVITKFFYGKTSLFIFSILFAFVVSSPIVSYIKRRKTNKI</sequence>
<gene>
    <name evidence="3" type="ORF">E5347_07025</name>
</gene>
<feature type="transmembrane region" description="Helical" evidence="1">
    <location>
        <begin position="426"/>
        <end position="445"/>
    </location>
</feature>
<dbReference type="AlphaFoldDB" id="A0A4S2DNJ7"/>
<comment type="caution">
    <text evidence="3">The sequence shown here is derived from an EMBL/GenBank/DDBJ whole genome shotgun (WGS) entry which is preliminary data.</text>
</comment>
<evidence type="ECO:0000313" key="4">
    <source>
        <dbReference type="Proteomes" id="UP000306888"/>
    </source>
</evidence>
<dbReference type="OrthoDB" id="233977at2"/>
<accession>A0A4S2DNJ7</accession>
<dbReference type="PANTHER" id="PTHR12147:SF26">
    <property type="entry name" value="PEPTIDASE M28 DOMAIN-CONTAINING PROTEIN"/>
    <property type="match status" value="1"/>
</dbReference>